<name>A0A9P0MGC3_ACAOB</name>
<dbReference type="AlphaFoldDB" id="A0A9P0MGC3"/>
<accession>A0A9P0MGC3</accession>
<keyword evidence="2" id="KW-0378">Hydrolase</keyword>
<comment type="caution">
    <text evidence="5">The sequence shown here is derived from an EMBL/GenBank/DDBJ whole genome shotgun (WGS) entry which is preliminary data.</text>
</comment>
<dbReference type="InterPro" id="IPR003593">
    <property type="entry name" value="AAA+_ATPase"/>
</dbReference>
<dbReference type="HAMAP" id="MF_00796">
    <property type="entry name" value="NTPase_1"/>
    <property type="match status" value="1"/>
</dbReference>
<dbReference type="OrthoDB" id="446244at2759"/>
<dbReference type="PANTHER" id="PTHR43146">
    <property type="entry name" value="CANCER-RELATED NUCLEOSIDE-TRIPHOSPHATASE"/>
    <property type="match status" value="1"/>
</dbReference>
<dbReference type="EMBL" id="CAKOFQ010008129">
    <property type="protein sequence ID" value="CAH2011956.1"/>
    <property type="molecule type" value="Genomic_DNA"/>
</dbReference>
<dbReference type="SMART" id="SM00382">
    <property type="entry name" value="AAA"/>
    <property type="match status" value="1"/>
</dbReference>
<keyword evidence="1" id="KW-0547">Nucleotide-binding</keyword>
<evidence type="ECO:0000256" key="2">
    <source>
        <dbReference type="ARBA" id="ARBA00022801"/>
    </source>
</evidence>
<evidence type="ECO:0000313" key="5">
    <source>
        <dbReference type="EMBL" id="CAH2011956.1"/>
    </source>
</evidence>
<evidence type="ECO:0000313" key="6">
    <source>
        <dbReference type="Proteomes" id="UP001152888"/>
    </source>
</evidence>
<dbReference type="Pfam" id="PF03266">
    <property type="entry name" value="NTPase_1"/>
    <property type="match status" value="1"/>
</dbReference>
<dbReference type="Gene3D" id="3.40.50.300">
    <property type="entry name" value="P-loop containing nucleotide triphosphate hydrolases"/>
    <property type="match status" value="1"/>
</dbReference>
<reference evidence="5" key="1">
    <citation type="submission" date="2022-03" db="EMBL/GenBank/DDBJ databases">
        <authorList>
            <person name="Sayadi A."/>
        </authorList>
    </citation>
    <scope>NUCLEOTIDE SEQUENCE</scope>
</reference>
<organism evidence="5 6">
    <name type="scientific">Acanthoscelides obtectus</name>
    <name type="common">Bean weevil</name>
    <name type="synonym">Bruchus obtectus</name>
    <dbReference type="NCBI Taxonomy" id="200917"/>
    <lineage>
        <taxon>Eukaryota</taxon>
        <taxon>Metazoa</taxon>
        <taxon>Ecdysozoa</taxon>
        <taxon>Arthropoda</taxon>
        <taxon>Hexapoda</taxon>
        <taxon>Insecta</taxon>
        <taxon>Pterygota</taxon>
        <taxon>Neoptera</taxon>
        <taxon>Endopterygota</taxon>
        <taxon>Coleoptera</taxon>
        <taxon>Polyphaga</taxon>
        <taxon>Cucujiformia</taxon>
        <taxon>Chrysomeloidea</taxon>
        <taxon>Chrysomelidae</taxon>
        <taxon>Bruchinae</taxon>
        <taxon>Bruchini</taxon>
        <taxon>Acanthoscelides</taxon>
    </lineage>
</organism>
<dbReference type="CDD" id="cd19482">
    <property type="entry name" value="RecA-like_Thep1"/>
    <property type="match status" value="1"/>
</dbReference>
<evidence type="ECO:0000256" key="3">
    <source>
        <dbReference type="ARBA" id="ARBA00022840"/>
    </source>
</evidence>
<dbReference type="SUPFAM" id="SSF52540">
    <property type="entry name" value="P-loop containing nucleoside triphosphate hydrolases"/>
    <property type="match status" value="1"/>
</dbReference>
<sequence>MKRILITGSPGVGKTTLIKKIAEKLISEGITCKGFYTEEIRQNNSRIGFDIVTLAGNRAPLARKSSSTSDERLPRVGQYVVYINEFEKLALPVVGDTSSNGLLVIDEIGKMELFSKKFKTAVTTVMKTRNLNVMATVPEKSNILLITQLKEDKDIELITVTPTNRNSLEEVLLQKLISKDN</sequence>
<gene>
    <name evidence="5" type="ORF">ACAOBT_LOCUS32518</name>
</gene>
<dbReference type="GO" id="GO:0005524">
    <property type="term" value="F:ATP binding"/>
    <property type="evidence" value="ECO:0007669"/>
    <property type="project" value="UniProtKB-KW"/>
</dbReference>
<evidence type="ECO:0000259" key="4">
    <source>
        <dbReference type="SMART" id="SM00382"/>
    </source>
</evidence>
<keyword evidence="6" id="KW-1185">Reference proteome</keyword>
<feature type="domain" description="AAA+ ATPase" evidence="4">
    <location>
        <begin position="1"/>
        <end position="150"/>
    </location>
</feature>
<protein>
    <recommendedName>
        <fullName evidence="4">AAA+ ATPase domain-containing protein</fullName>
    </recommendedName>
</protein>
<dbReference type="GO" id="GO:0017111">
    <property type="term" value="F:ribonucleoside triphosphate phosphatase activity"/>
    <property type="evidence" value="ECO:0007669"/>
    <property type="project" value="InterPro"/>
</dbReference>
<dbReference type="NCBIfam" id="NF010248">
    <property type="entry name" value="PRK13695.1"/>
    <property type="match status" value="1"/>
</dbReference>
<dbReference type="InterPro" id="IPR027417">
    <property type="entry name" value="P-loop_NTPase"/>
</dbReference>
<proteinExistence type="inferred from homology"/>
<dbReference type="InterPro" id="IPR004948">
    <property type="entry name" value="Nuc-triphosphatase_THEP1"/>
</dbReference>
<keyword evidence="3" id="KW-0067">ATP-binding</keyword>
<dbReference type="Proteomes" id="UP001152888">
    <property type="component" value="Unassembled WGS sequence"/>
</dbReference>
<dbReference type="PANTHER" id="PTHR43146:SF1">
    <property type="entry name" value="CANCER-RELATED NUCLEOSIDE-TRIPHOSPHATASE"/>
    <property type="match status" value="1"/>
</dbReference>
<evidence type="ECO:0000256" key="1">
    <source>
        <dbReference type="ARBA" id="ARBA00022741"/>
    </source>
</evidence>